<comment type="subunit">
    <text evidence="7">Part of the nuclear pore complex (NPC).</text>
</comment>
<keyword evidence="3" id="KW-0653">Protein transport</keyword>
<evidence type="ECO:0000256" key="1">
    <source>
        <dbReference type="ARBA" id="ARBA00022448"/>
    </source>
</evidence>
<dbReference type="GO" id="GO:0006406">
    <property type="term" value="P:mRNA export from nucleus"/>
    <property type="evidence" value="ECO:0007669"/>
    <property type="project" value="TreeGrafter"/>
</dbReference>
<evidence type="ECO:0000256" key="3">
    <source>
        <dbReference type="ARBA" id="ARBA00022927"/>
    </source>
</evidence>
<name>A0A024U1T4_9STRA</name>
<keyword evidence="4 7" id="KW-0811">Translocation</keyword>
<dbReference type="eggNOG" id="KOG1964">
    <property type="taxonomic scope" value="Eukaryota"/>
</dbReference>
<keyword evidence="5 7" id="KW-0906">Nuclear pore complex</keyword>
<reference evidence="8" key="1">
    <citation type="submission" date="2013-12" db="EMBL/GenBank/DDBJ databases">
        <title>The Genome Sequence of Aphanomyces invadans NJM9701.</title>
        <authorList>
            <consortium name="The Broad Institute Genomics Platform"/>
            <person name="Russ C."/>
            <person name="Tyler B."/>
            <person name="van West P."/>
            <person name="Dieguez-Uribeondo J."/>
            <person name="Young S.K."/>
            <person name="Zeng Q."/>
            <person name="Gargeya S."/>
            <person name="Fitzgerald M."/>
            <person name="Abouelleil A."/>
            <person name="Alvarado L."/>
            <person name="Chapman S.B."/>
            <person name="Gainer-Dewar J."/>
            <person name="Goldberg J."/>
            <person name="Griggs A."/>
            <person name="Gujja S."/>
            <person name="Hansen M."/>
            <person name="Howarth C."/>
            <person name="Imamovic A."/>
            <person name="Ireland A."/>
            <person name="Larimer J."/>
            <person name="McCowan C."/>
            <person name="Murphy C."/>
            <person name="Pearson M."/>
            <person name="Poon T.W."/>
            <person name="Priest M."/>
            <person name="Roberts A."/>
            <person name="Saif S."/>
            <person name="Shea T."/>
            <person name="Sykes S."/>
            <person name="Wortman J."/>
            <person name="Nusbaum C."/>
            <person name="Birren B."/>
        </authorList>
    </citation>
    <scope>NUCLEOTIDE SEQUENCE [LARGE SCALE GENOMIC DNA]</scope>
    <source>
        <strain evidence="8">NJM9701</strain>
    </source>
</reference>
<dbReference type="InterPro" id="IPR007252">
    <property type="entry name" value="Nup84/Nup107"/>
</dbReference>
<dbReference type="VEuPathDB" id="FungiDB:H310_07019"/>
<dbReference type="GO" id="GO:0031965">
    <property type="term" value="C:nuclear membrane"/>
    <property type="evidence" value="ECO:0007669"/>
    <property type="project" value="UniProtKB-SubCell"/>
</dbReference>
<evidence type="ECO:0000256" key="7">
    <source>
        <dbReference type="RuleBase" id="RU365072"/>
    </source>
</evidence>
<dbReference type="AlphaFoldDB" id="A0A024U1T4"/>
<evidence type="ECO:0000256" key="6">
    <source>
        <dbReference type="ARBA" id="ARBA00023242"/>
    </source>
</evidence>
<comment type="function">
    <text evidence="7">Functions as a component of the nuclear pore complex (NPC).</text>
</comment>
<dbReference type="GO" id="GO:0000973">
    <property type="term" value="P:post-transcriptional tethering of RNA polymerase II gene DNA at nuclear periphery"/>
    <property type="evidence" value="ECO:0007669"/>
    <property type="project" value="TreeGrafter"/>
</dbReference>
<proteinExistence type="inferred from homology"/>
<keyword evidence="6 7" id="KW-0539">Nucleus</keyword>
<gene>
    <name evidence="8" type="ORF">H310_07019</name>
</gene>
<dbReference type="EMBL" id="KI913964">
    <property type="protein sequence ID" value="ETW00376.1"/>
    <property type="molecule type" value="Genomic_DNA"/>
</dbReference>
<evidence type="ECO:0000313" key="8">
    <source>
        <dbReference type="EMBL" id="ETW00376.1"/>
    </source>
</evidence>
<comment type="subcellular location">
    <subcellularLocation>
        <location evidence="7">Nucleus</location>
        <location evidence="7">Nuclear pore complex</location>
    </subcellularLocation>
    <subcellularLocation>
        <location evidence="7">Nucleus membrane</location>
    </subcellularLocation>
</comment>
<keyword evidence="1 7" id="KW-0813">Transport</keyword>
<dbReference type="GO" id="GO:0031080">
    <property type="term" value="C:nuclear pore outer ring"/>
    <property type="evidence" value="ECO:0007669"/>
    <property type="project" value="TreeGrafter"/>
</dbReference>
<dbReference type="STRING" id="157072.A0A024U1T4"/>
<organism evidence="8">
    <name type="scientific">Aphanomyces invadans</name>
    <dbReference type="NCBI Taxonomy" id="157072"/>
    <lineage>
        <taxon>Eukaryota</taxon>
        <taxon>Sar</taxon>
        <taxon>Stramenopiles</taxon>
        <taxon>Oomycota</taxon>
        <taxon>Saprolegniomycetes</taxon>
        <taxon>Saprolegniales</taxon>
        <taxon>Verrucalvaceae</taxon>
        <taxon>Aphanomyces</taxon>
    </lineage>
</organism>
<dbReference type="Gene3D" id="1.20.190.50">
    <property type="match status" value="1"/>
</dbReference>
<keyword evidence="2" id="KW-0509">mRNA transport</keyword>
<evidence type="ECO:0000256" key="5">
    <source>
        <dbReference type="ARBA" id="ARBA00023132"/>
    </source>
</evidence>
<evidence type="ECO:0000256" key="4">
    <source>
        <dbReference type="ARBA" id="ARBA00023010"/>
    </source>
</evidence>
<dbReference type="GO" id="GO:0017056">
    <property type="term" value="F:structural constituent of nuclear pore"/>
    <property type="evidence" value="ECO:0007669"/>
    <property type="project" value="UniProtKB-UniRule"/>
</dbReference>
<dbReference type="GeneID" id="20084069"/>
<sequence>MVGGPYKHTNDLILAAETSLALLAQMDDGDVGGSPRDLCTDTHYSEDTRKQYAQSPDVEAFDGSDLAELTTTAPVESSVLDGRAHIKVQFPDGTVEYIDVNAATTTVGTALALAWKKRNHTARFLDKKKLRGFFQGREVAQDWFLLDCGLALEGTLQIHIAQSTEWTSLASATFSSNNLFISSISNAYQTESERQSDADSSMGGIVTSKPVEWLEHQVRPEEQEFAAALERFYQKIDMVDEPNAICQHILTEYTDILQNEMAKQENAATTSPYQLHPHSSRAIADVNVWEELRNERNTWRLLIELRQLSIQSQASEPPSILDEIDLDADTTDMDAIASLEYGQYFAVKKTVLNWLEFIASEQVSVTNELRSMQHSRTLHRVKQRSLSFSVDPDSTLRDGDFQVDNDDAEDEADLLKSVWQLLRAGQPREAAELCIQLGQPWRAASLNGGDFCGSCDNDDGGVQRWGNPFRMVWKNMCWQFAQAPLNDGRKLHKGKSLEAREYESIIYGALSGNTAVLLRSALCESWEDHCWALLSAAMKYEQDAILLRLLKVKADATDLFLENNPDYVRVVESFVEQTKPMARFTAAVDKIFDEVAASPNDVVRRQGNHPHRRIQSKLVVSDVDAIVSSILKPFFVPDATTSSDFSWDLQLNSTLPSDALPPQLVRFAAHFVLFMTTTGESFDPLTGYLIQLAYIRHLIKHDQRNLVALYASRLPDDGRASVYVQFLTSIRNADTRQDCLKSIAKFCHNPDLFSQITKDAVERIVQHESDDMTRIHALRLLCLDPLHRGELLHQANWLARQFVVENKQSLLKTLFESVPNDSLAVIDDSCQSHVEAQDADTPFSWRQYSTAHPKLSVAIREYLGWMAFVAATNAYEEWRQVVSHANGGGLLCFDDEAKRVKVVTYHATHAISLLFDVLQFEGGWLSKCLDDASMVASSESIRAACLPFIVFSLYHVCSDAIDSFSDLHHYPPKAKQDLAFPFAQKALHLASVVANEHYKVYRSFHTDQLKQLLHLLQQSASSMIALKDCLLL</sequence>
<dbReference type="Pfam" id="PF04121">
    <property type="entry name" value="Nup84_Nup100"/>
    <property type="match status" value="1"/>
</dbReference>
<keyword evidence="7" id="KW-0472">Membrane</keyword>
<dbReference type="OrthoDB" id="3098at2759"/>
<accession>A0A024U1T4</accession>
<comment type="similarity">
    <text evidence="7">Belongs to the nucleoporin Nup84/Nup107 family.</text>
</comment>
<protein>
    <recommendedName>
        <fullName evidence="7">Nuclear pore complex protein</fullName>
    </recommendedName>
</protein>
<dbReference type="PANTHER" id="PTHR13003">
    <property type="entry name" value="NUP107-RELATED"/>
    <property type="match status" value="1"/>
</dbReference>
<dbReference type="GO" id="GO:0006606">
    <property type="term" value="P:protein import into nucleus"/>
    <property type="evidence" value="ECO:0007669"/>
    <property type="project" value="TreeGrafter"/>
</dbReference>
<dbReference type="RefSeq" id="XP_008870511.1">
    <property type="nucleotide sequence ID" value="XM_008872289.1"/>
</dbReference>
<evidence type="ECO:0000256" key="2">
    <source>
        <dbReference type="ARBA" id="ARBA00022816"/>
    </source>
</evidence>
<dbReference type="PANTHER" id="PTHR13003:SF2">
    <property type="entry name" value="NUCLEAR PORE COMPLEX PROTEIN NUP107"/>
    <property type="match status" value="1"/>
</dbReference>
<dbReference type="Gene3D" id="1.10.3450.20">
    <property type="match status" value="1"/>
</dbReference>